<name>A0A6G0TST5_APHGL</name>
<reference evidence="1 2" key="1">
    <citation type="submission" date="2019-08" db="EMBL/GenBank/DDBJ databases">
        <title>The genome of the soybean aphid Biotype 1, its phylome, world population structure and adaptation to the North American continent.</title>
        <authorList>
            <person name="Giordano R."/>
            <person name="Donthu R.K."/>
            <person name="Hernandez A.G."/>
            <person name="Wright C.L."/>
            <person name="Zimin A.V."/>
        </authorList>
    </citation>
    <scope>NUCLEOTIDE SEQUENCE [LARGE SCALE GENOMIC DNA]</scope>
    <source>
        <tissue evidence="1">Whole aphids</tissue>
    </source>
</reference>
<dbReference type="OrthoDB" id="7788983at2759"/>
<evidence type="ECO:0000313" key="2">
    <source>
        <dbReference type="Proteomes" id="UP000475862"/>
    </source>
</evidence>
<protein>
    <submittedName>
        <fullName evidence="1">Uncharacterized protein</fullName>
    </submittedName>
</protein>
<evidence type="ECO:0000313" key="1">
    <source>
        <dbReference type="EMBL" id="KAE9538131.1"/>
    </source>
</evidence>
<proteinExistence type="predicted"/>
<comment type="caution">
    <text evidence="1">The sequence shown here is derived from an EMBL/GenBank/DDBJ whole genome shotgun (WGS) entry which is preliminary data.</text>
</comment>
<dbReference type="Proteomes" id="UP000475862">
    <property type="component" value="Unassembled WGS sequence"/>
</dbReference>
<dbReference type="EMBL" id="VYZN01000017">
    <property type="protein sequence ID" value="KAE9538131.1"/>
    <property type="molecule type" value="Genomic_DNA"/>
</dbReference>
<dbReference type="AlphaFoldDB" id="A0A6G0TST5"/>
<sequence length="245" mass="29551">MFIKEEVWYFRICSVKNRNRLPYYKLDLNDFNFITFYDPQLTKFVLVFIYFESIMLTEILLMNDYGVCTFDKFEIVVLCCKLNAMQLRLIMARSRKTGPGHYKKASYLLSPQFSFVLVVFYFKKMSDVRVSFKYEREHMNYFFEDERRSPKTSRLEHSERSDECIDFIMICVFFEVVSDEKIKIFGALFWSKFNFLRNMSKSQKFAKAIDKTQSIIIGKNFIFKQEKSYYDILNTTLDLFIFIIP</sequence>
<organism evidence="1 2">
    <name type="scientific">Aphis glycines</name>
    <name type="common">Soybean aphid</name>
    <dbReference type="NCBI Taxonomy" id="307491"/>
    <lineage>
        <taxon>Eukaryota</taxon>
        <taxon>Metazoa</taxon>
        <taxon>Ecdysozoa</taxon>
        <taxon>Arthropoda</taxon>
        <taxon>Hexapoda</taxon>
        <taxon>Insecta</taxon>
        <taxon>Pterygota</taxon>
        <taxon>Neoptera</taxon>
        <taxon>Paraneoptera</taxon>
        <taxon>Hemiptera</taxon>
        <taxon>Sternorrhyncha</taxon>
        <taxon>Aphidomorpha</taxon>
        <taxon>Aphidoidea</taxon>
        <taxon>Aphididae</taxon>
        <taxon>Aphidini</taxon>
        <taxon>Aphis</taxon>
        <taxon>Aphis</taxon>
    </lineage>
</organism>
<gene>
    <name evidence="1" type="ORF">AGLY_006103</name>
</gene>
<keyword evidence="2" id="KW-1185">Reference proteome</keyword>
<accession>A0A6G0TST5</accession>